<evidence type="ECO:0000259" key="19">
    <source>
        <dbReference type="Pfam" id="PF24621"/>
    </source>
</evidence>
<evidence type="ECO:0000256" key="1">
    <source>
        <dbReference type="ARBA" id="ARBA00001393"/>
    </source>
</evidence>
<feature type="binding site" evidence="17">
    <location>
        <position position="274"/>
    </location>
    <ligand>
        <name>Zn(2+)</name>
        <dbReference type="ChEBI" id="CHEBI:29105"/>
    </ligand>
</feature>
<keyword evidence="13 17" id="KW-0520">NAD</keyword>
<reference evidence="21" key="1">
    <citation type="journal article" date="2011" name="MBio">
        <title>Novel metabolic attributes of the genus Cyanothece, comprising a group of unicellular nitrogen-fixing Cyanobacteria.</title>
        <authorList>
            <person name="Bandyopadhyay A."/>
            <person name="Elvitigala T."/>
            <person name="Welsh E."/>
            <person name="Stockel J."/>
            <person name="Liberton M."/>
            <person name="Min H."/>
            <person name="Sherman L.A."/>
            <person name="Pakrasi H.B."/>
        </authorList>
    </citation>
    <scope>NUCLEOTIDE SEQUENCE [LARGE SCALE GENOMIC DNA]</scope>
    <source>
        <strain evidence="21">PCC 7822</strain>
    </source>
</reference>
<keyword evidence="21" id="KW-1185">Reference proteome</keyword>
<organism evidence="20 21">
    <name type="scientific">Gloeothece verrucosa (strain PCC 7822)</name>
    <name type="common">Cyanothece sp. (strain PCC 7822)</name>
    <dbReference type="NCBI Taxonomy" id="497965"/>
    <lineage>
        <taxon>Bacteria</taxon>
        <taxon>Bacillati</taxon>
        <taxon>Cyanobacteriota</taxon>
        <taxon>Cyanophyceae</taxon>
        <taxon>Oscillatoriophycideae</taxon>
        <taxon>Chroococcales</taxon>
        <taxon>Aphanothecaceae</taxon>
        <taxon>Gloeothece</taxon>
        <taxon>Gloeothece verrucosa</taxon>
    </lineage>
</organism>
<dbReference type="EC" id="4.2.3.4" evidence="6 17"/>
<dbReference type="PANTHER" id="PTHR43622">
    <property type="entry name" value="3-DEHYDROQUINATE SYNTHASE"/>
    <property type="match status" value="1"/>
</dbReference>
<evidence type="ECO:0000256" key="11">
    <source>
        <dbReference type="ARBA" id="ARBA00022741"/>
    </source>
</evidence>
<dbReference type="Pfam" id="PF01761">
    <property type="entry name" value="DHQ_synthase"/>
    <property type="match status" value="1"/>
</dbReference>
<dbReference type="InterPro" id="IPR030960">
    <property type="entry name" value="DHQS/DOIS_N"/>
</dbReference>
<comment type="similarity">
    <text evidence="5 17">Belongs to the sugar phosphate cyclases superfamily. Dehydroquinate synthase family.</text>
</comment>
<dbReference type="Gene3D" id="3.40.50.1970">
    <property type="match status" value="1"/>
</dbReference>
<dbReference type="InterPro" id="IPR056179">
    <property type="entry name" value="DHQS_C"/>
</dbReference>
<dbReference type="GO" id="GO:0005737">
    <property type="term" value="C:cytoplasm"/>
    <property type="evidence" value="ECO:0007669"/>
    <property type="project" value="UniProtKB-SubCell"/>
</dbReference>
<dbReference type="GO" id="GO:0000166">
    <property type="term" value="F:nucleotide binding"/>
    <property type="evidence" value="ECO:0007669"/>
    <property type="project" value="UniProtKB-KW"/>
</dbReference>
<comment type="catalytic activity">
    <reaction evidence="1 17">
        <text>7-phospho-2-dehydro-3-deoxy-D-arabino-heptonate = 3-dehydroquinate + phosphate</text>
        <dbReference type="Rhea" id="RHEA:21968"/>
        <dbReference type="ChEBI" id="CHEBI:32364"/>
        <dbReference type="ChEBI" id="CHEBI:43474"/>
        <dbReference type="ChEBI" id="CHEBI:58394"/>
        <dbReference type="EC" id="4.2.3.4"/>
    </reaction>
</comment>
<feature type="binding site" evidence="17">
    <location>
        <begin position="113"/>
        <end position="117"/>
    </location>
    <ligand>
        <name>NAD(+)</name>
        <dbReference type="ChEBI" id="CHEBI:57540"/>
    </ligand>
</feature>
<dbReference type="eggNOG" id="COG0337">
    <property type="taxonomic scope" value="Bacteria"/>
</dbReference>
<dbReference type="CDD" id="cd08195">
    <property type="entry name" value="DHQS"/>
    <property type="match status" value="1"/>
</dbReference>
<evidence type="ECO:0000256" key="15">
    <source>
        <dbReference type="ARBA" id="ARBA00023239"/>
    </source>
</evidence>
<comment type="caution">
    <text evidence="17">Lacks conserved residue(s) required for the propagation of feature annotation.</text>
</comment>
<dbReference type="PANTHER" id="PTHR43622:SF7">
    <property type="entry name" value="3-DEHYDROQUINATE SYNTHASE, CHLOROPLASTIC"/>
    <property type="match status" value="1"/>
</dbReference>
<dbReference type="Proteomes" id="UP000008206">
    <property type="component" value="Chromosome"/>
</dbReference>
<gene>
    <name evidence="17" type="primary">aroB</name>
    <name evidence="20" type="ordered locus">Cyan7822_1617</name>
</gene>
<protein>
    <recommendedName>
        <fullName evidence="7 17">3-dehydroquinate synthase</fullName>
        <shortName evidence="17">DHQS</shortName>
        <ecNumber evidence="6 17">4.2.3.4</ecNumber>
    </recommendedName>
</protein>
<evidence type="ECO:0000313" key="21">
    <source>
        <dbReference type="Proteomes" id="UP000008206"/>
    </source>
</evidence>
<keyword evidence="15 17" id="KW-0456">Lyase</keyword>
<evidence type="ECO:0000256" key="9">
    <source>
        <dbReference type="ARBA" id="ARBA00022605"/>
    </source>
</evidence>
<evidence type="ECO:0000256" key="16">
    <source>
        <dbReference type="ARBA" id="ARBA00023285"/>
    </source>
</evidence>
<dbReference type="STRING" id="497965.Cyan7822_1617"/>
<dbReference type="NCBIfam" id="TIGR01357">
    <property type="entry name" value="aroB"/>
    <property type="match status" value="1"/>
</dbReference>
<dbReference type="OrthoDB" id="9806583at2"/>
<keyword evidence="8 17" id="KW-0963">Cytoplasm</keyword>
<dbReference type="GO" id="GO:0003856">
    <property type="term" value="F:3-dehydroquinate synthase activity"/>
    <property type="evidence" value="ECO:0007669"/>
    <property type="project" value="UniProtKB-UniRule"/>
</dbReference>
<dbReference type="SUPFAM" id="SSF56796">
    <property type="entry name" value="Dehydroquinate synthase-like"/>
    <property type="match status" value="1"/>
</dbReference>
<feature type="binding site" evidence="17">
    <location>
        <position position="257"/>
    </location>
    <ligand>
        <name>Zn(2+)</name>
        <dbReference type="ChEBI" id="CHEBI:29105"/>
    </ligand>
</feature>
<dbReference type="InterPro" id="IPR016037">
    <property type="entry name" value="DHQ_synth_AroB"/>
</dbReference>
<dbReference type="AlphaFoldDB" id="E0U6G5"/>
<evidence type="ECO:0000256" key="14">
    <source>
        <dbReference type="ARBA" id="ARBA00023141"/>
    </source>
</evidence>
<comment type="cofactor">
    <cofactor evidence="17">
        <name>Co(2+)</name>
        <dbReference type="ChEBI" id="CHEBI:48828"/>
    </cofactor>
    <cofactor evidence="17">
        <name>Zn(2+)</name>
        <dbReference type="ChEBI" id="CHEBI:29105"/>
    </cofactor>
    <text evidence="17">Binds 1 divalent metal cation per subunit. Can use either Co(2+) or Zn(2+).</text>
</comment>
<dbReference type="GO" id="GO:0009423">
    <property type="term" value="P:chorismate biosynthetic process"/>
    <property type="evidence" value="ECO:0007669"/>
    <property type="project" value="UniProtKB-UniRule"/>
</dbReference>
<evidence type="ECO:0000313" key="20">
    <source>
        <dbReference type="EMBL" id="ADN13608.1"/>
    </source>
</evidence>
<accession>E0U6G5</accession>
<comment type="cofactor">
    <cofactor evidence="2 17">
        <name>NAD(+)</name>
        <dbReference type="ChEBI" id="CHEBI:57540"/>
    </cofactor>
</comment>
<dbReference type="KEGG" id="cyj:Cyan7822_1617"/>
<keyword evidence="10 17" id="KW-0479">Metal-binding</keyword>
<feature type="domain" description="3-dehydroquinate synthase C-terminal" evidence="19">
    <location>
        <begin position="189"/>
        <end position="335"/>
    </location>
</feature>
<dbReference type="HOGENOM" id="CLU_001201_0_2_3"/>
<dbReference type="InterPro" id="IPR030963">
    <property type="entry name" value="DHQ_synth_fam"/>
</dbReference>
<comment type="pathway">
    <text evidence="4 17">Metabolic intermediate biosynthesis; chorismate biosynthesis; chorismate from D-erythrose 4-phosphate and phosphoenolpyruvate: step 2/7.</text>
</comment>
<feature type="binding site" evidence="17">
    <location>
        <begin position="79"/>
        <end position="84"/>
    </location>
    <ligand>
        <name>NAD(+)</name>
        <dbReference type="ChEBI" id="CHEBI:57540"/>
    </ligand>
</feature>
<evidence type="ECO:0000256" key="7">
    <source>
        <dbReference type="ARBA" id="ARBA00017684"/>
    </source>
</evidence>
<keyword evidence="14 17" id="KW-0057">Aromatic amino acid biosynthesis</keyword>
<feature type="binding site" evidence="17">
    <location>
        <begin position="137"/>
        <end position="138"/>
    </location>
    <ligand>
        <name>NAD(+)</name>
        <dbReference type="ChEBI" id="CHEBI:57540"/>
    </ligand>
</feature>
<proteinExistence type="inferred from homology"/>
<evidence type="ECO:0000256" key="17">
    <source>
        <dbReference type="HAMAP-Rule" id="MF_00110"/>
    </source>
</evidence>
<evidence type="ECO:0000259" key="18">
    <source>
        <dbReference type="Pfam" id="PF01761"/>
    </source>
</evidence>
<evidence type="ECO:0000256" key="2">
    <source>
        <dbReference type="ARBA" id="ARBA00001911"/>
    </source>
</evidence>
<dbReference type="HAMAP" id="MF_00110">
    <property type="entry name" value="DHQ_synthase"/>
    <property type="match status" value="1"/>
</dbReference>
<dbReference type="Gene3D" id="1.20.1090.10">
    <property type="entry name" value="Dehydroquinate synthase-like - alpha domain"/>
    <property type="match status" value="1"/>
</dbReference>
<dbReference type="GO" id="GO:0046872">
    <property type="term" value="F:metal ion binding"/>
    <property type="evidence" value="ECO:0007669"/>
    <property type="project" value="UniProtKB-KW"/>
</dbReference>
<keyword evidence="11 17" id="KW-0547">Nucleotide-binding</keyword>
<name>E0U6G5_GLOV7</name>
<evidence type="ECO:0000256" key="4">
    <source>
        <dbReference type="ARBA" id="ARBA00004661"/>
    </source>
</evidence>
<evidence type="ECO:0000256" key="10">
    <source>
        <dbReference type="ARBA" id="ARBA00022723"/>
    </source>
</evidence>
<dbReference type="Pfam" id="PF24621">
    <property type="entry name" value="DHQS_C"/>
    <property type="match status" value="1"/>
</dbReference>
<dbReference type="FunFam" id="3.40.50.1970:FF:000001">
    <property type="entry name" value="3-dehydroquinate synthase"/>
    <property type="match status" value="1"/>
</dbReference>
<feature type="binding site" evidence="17">
    <location>
        <position position="159"/>
    </location>
    <ligand>
        <name>NAD(+)</name>
        <dbReference type="ChEBI" id="CHEBI:57540"/>
    </ligand>
</feature>
<evidence type="ECO:0000256" key="12">
    <source>
        <dbReference type="ARBA" id="ARBA00022833"/>
    </source>
</evidence>
<feature type="domain" description="3-dehydroquinate synthase N-terminal" evidence="18">
    <location>
        <begin position="76"/>
        <end position="187"/>
    </location>
</feature>
<dbReference type="EMBL" id="CP002198">
    <property type="protein sequence ID" value="ADN13608.1"/>
    <property type="molecule type" value="Genomic_DNA"/>
</dbReference>
<keyword evidence="16 17" id="KW-0170">Cobalt</keyword>
<evidence type="ECO:0000256" key="3">
    <source>
        <dbReference type="ARBA" id="ARBA00004496"/>
    </source>
</evidence>
<sequence length="373" mass="40414">MYTRIPVKLPQDSYDIVICSAAPHARASLSQLADQISPLNLGKKVLLVSNPQIYEYYGESVVNCLMAAGFVVTTHLIPEGEIHKTLDSITQIYDAALENYLERSSTMIALGGGVIGDMTGFAAATWLRGIPFIQIPTSLLAMVDAAIGGKTGVNHPKGKNLIGAFHQPRLVLIDPTVLKTLPVREFRAGMAEVIKYGVIWDQALFNHLEAAERLDNFSEINQELLQTIVTRSCQAKADVVSKDEKESGLRAILNYGHTIGHAIESLTGYSQILHGEGVAMGMVAAGRIAVKLNMWSEQAALRQDALIKKAGLPTEIPAGVDAEAIIQTLQTDKKVKAGKVRFIFPQEIGTVTITDQVTSDLIREVLAEVTCQA</sequence>
<dbReference type="GO" id="GO:0009073">
    <property type="term" value="P:aromatic amino acid family biosynthetic process"/>
    <property type="evidence" value="ECO:0007669"/>
    <property type="project" value="UniProtKB-KW"/>
</dbReference>
<dbReference type="PIRSF" id="PIRSF001455">
    <property type="entry name" value="DHQ_synth"/>
    <property type="match status" value="1"/>
</dbReference>
<evidence type="ECO:0000256" key="5">
    <source>
        <dbReference type="ARBA" id="ARBA00005412"/>
    </source>
</evidence>
<dbReference type="InterPro" id="IPR050071">
    <property type="entry name" value="Dehydroquinate_synthase"/>
</dbReference>
<dbReference type="RefSeq" id="WP_013321715.1">
    <property type="nucleotide sequence ID" value="NC_014501.1"/>
</dbReference>
<dbReference type="UniPathway" id="UPA00053">
    <property type="reaction ID" value="UER00085"/>
</dbReference>
<keyword evidence="12 17" id="KW-0862">Zinc</keyword>
<feature type="binding site" evidence="17">
    <location>
        <position position="150"/>
    </location>
    <ligand>
        <name>NAD(+)</name>
        <dbReference type="ChEBI" id="CHEBI:57540"/>
    </ligand>
</feature>
<comment type="function">
    <text evidence="17">Catalyzes the conversion of 3-deoxy-D-arabino-heptulosonate 7-phosphate (DAHP) to dehydroquinate (DHQ).</text>
</comment>
<evidence type="ECO:0000256" key="8">
    <source>
        <dbReference type="ARBA" id="ARBA00022490"/>
    </source>
</evidence>
<evidence type="ECO:0000256" key="6">
    <source>
        <dbReference type="ARBA" id="ARBA00013031"/>
    </source>
</evidence>
<dbReference type="GO" id="GO:0008652">
    <property type="term" value="P:amino acid biosynthetic process"/>
    <property type="evidence" value="ECO:0007669"/>
    <property type="project" value="UniProtKB-KW"/>
</dbReference>
<comment type="subcellular location">
    <subcellularLocation>
        <location evidence="3 17">Cytoplasm</location>
    </subcellularLocation>
</comment>
<feature type="binding site" evidence="17">
    <location>
        <position position="192"/>
    </location>
    <ligand>
        <name>Zn(2+)</name>
        <dbReference type="ChEBI" id="CHEBI:29105"/>
    </ligand>
</feature>
<keyword evidence="9 17" id="KW-0028">Amino-acid biosynthesis</keyword>
<evidence type="ECO:0000256" key="13">
    <source>
        <dbReference type="ARBA" id="ARBA00023027"/>
    </source>
</evidence>